<sequence length="274" mass="29598">MNSGGSWMLLEANAKINIGLLVGNKRPDGYHDIETIIARISLSDSIEAKISEASETSVTIKGNERYIGEGTDLMEKAALCFSSWTGIRFSLDIAIDKRIPVEAGLGGGSSDAAAILNALNEYFSFPINKDALVKKSVEIGSDVPFFVSGYSGALVTGKGEAVAETAVPHGSPLYLFLPKERISTGNAYGKLDAIKRPERHLPSLSSSFPSRITHPNDFELLYNGSVPFSEEAMEKCYISLSGSGSSWFLLPTPEHVCAVENFPDYAILSEYFVI</sequence>
<keyword evidence="4 6" id="KW-0418">Kinase</keyword>
<evidence type="ECO:0000256" key="5">
    <source>
        <dbReference type="ARBA" id="ARBA00022840"/>
    </source>
</evidence>
<dbReference type="InterPro" id="IPR006204">
    <property type="entry name" value="GHMP_kinase_N_dom"/>
</dbReference>
<organism evidence="8 9">
    <name type="scientific">Candidatus Ornithospirochaeta stercoravium</name>
    <dbReference type="NCBI Taxonomy" id="2840897"/>
    <lineage>
        <taxon>Bacteria</taxon>
        <taxon>Pseudomonadati</taxon>
        <taxon>Spirochaetota</taxon>
        <taxon>Spirochaetia</taxon>
        <taxon>Spirochaetales</taxon>
        <taxon>Spirochaetaceae</taxon>
        <taxon>Spirochaetaceae incertae sedis</taxon>
        <taxon>Candidatus Ornithospirochaeta</taxon>
    </lineage>
</organism>
<dbReference type="GO" id="GO:0019288">
    <property type="term" value="P:isopentenyl diphosphate biosynthetic process, methylerythritol 4-phosphate pathway"/>
    <property type="evidence" value="ECO:0007669"/>
    <property type="project" value="UniProtKB-UniRule"/>
</dbReference>
<comment type="function">
    <text evidence="6">Catalyzes the phosphorylation of the position 2 hydroxy group of 4-diphosphocytidyl-2C-methyl-D-erythritol.</text>
</comment>
<name>A0A9D9IC04_9SPIO</name>
<evidence type="ECO:0000256" key="6">
    <source>
        <dbReference type="HAMAP-Rule" id="MF_00061"/>
    </source>
</evidence>
<dbReference type="SUPFAM" id="SSF54211">
    <property type="entry name" value="Ribosomal protein S5 domain 2-like"/>
    <property type="match status" value="1"/>
</dbReference>
<evidence type="ECO:0000256" key="4">
    <source>
        <dbReference type="ARBA" id="ARBA00022777"/>
    </source>
</evidence>
<dbReference type="Gene3D" id="3.30.230.10">
    <property type="match status" value="1"/>
</dbReference>
<keyword evidence="5 6" id="KW-0067">ATP-binding</keyword>
<dbReference type="EC" id="2.7.1.148" evidence="6"/>
<feature type="binding site" evidence="6">
    <location>
        <begin position="100"/>
        <end position="110"/>
    </location>
    <ligand>
        <name>ATP</name>
        <dbReference type="ChEBI" id="CHEBI:30616"/>
    </ligand>
</feature>
<gene>
    <name evidence="6" type="primary">ispE</name>
    <name evidence="8" type="ORF">IAA72_04675</name>
</gene>
<reference evidence="8" key="1">
    <citation type="submission" date="2020-10" db="EMBL/GenBank/DDBJ databases">
        <authorList>
            <person name="Gilroy R."/>
        </authorList>
    </citation>
    <scope>NUCLEOTIDE SEQUENCE</scope>
    <source>
        <strain evidence="8">14700</strain>
    </source>
</reference>
<dbReference type="PANTHER" id="PTHR43527">
    <property type="entry name" value="4-DIPHOSPHOCYTIDYL-2-C-METHYL-D-ERYTHRITOL KINASE, CHLOROPLASTIC"/>
    <property type="match status" value="1"/>
</dbReference>
<dbReference type="GO" id="GO:0005524">
    <property type="term" value="F:ATP binding"/>
    <property type="evidence" value="ECO:0007669"/>
    <property type="project" value="UniProtKB-UniRule"/>
</dbReference>
<comment type="caution">
    <text evidence="8">The sequence shown here is derived from an EMBL/GenBank/DDBJ whole genome shotgun (WGS) entry which is preliminary data.</text>
</comment>
<dbReference type="GO" id="GO:0016114">
    <property type="term" value="P:terpenoid biosynthetic process"/>
    <property type="evidence" value="ECO:0007669"/>
    <property type="project" value="InterPro"/>
</dbReference>
<dbReference type="GO" id="GO:0050515">
    <property type="term" value="F:4-(cytidine 5'-diphospho)-2-C-methyl-D-erythritol kinase activity"/>
    <property type="evidence" value="ECO:0007669"/>
    <property type="project" value="UniProtKB-UniRule"/>
</dbReference>
<dbReference type="AlphaFoldDB" id="A0A9D9IC04"/>
<dbReference type="Proteomes" id="UP000810292">
    <property type="component" value="Unassembled WGS sequence"/>
</dbReference>
<keyword evidence="3 6" id="KW-0547">Nucleotide-binding</keyword>
<evidence type="ECO:0000256" key="1">
    <source>
        <dbReference type="ARBA" id="ARBA00017473"/>
    </source>
</evidence>
<keyword evidence="6" id="KW-0414">Isoprene biosynthesis</keyword>
<feature type="domain" description="GHMP kinase N-terminal" evidence="7">
    <location>
        <begin position="74"/>
        <end position="149"/>
    </location>
</feature>
<accession>A0A9D9IC04</accession>
<dbReference type="InterPro" id="IPR014721">
    <property type="entry name" value="Ribsml_uS5_D2-typ_fold_subgr"/>
</dbReference>
<keyword evidence="2 6" id="KW-0808">Transferase</keyword>
<protein>
    <recommendedName>
        <fullName evidence="1 6">4-diphosphocytidyl-2-C-methyl-D-erythritol kinase</fullName>
        <shortName evidence="6">CMK</shortName>
        <ecNumber evidence="6">2.7.1.148</ecNumber>
    </recommendedName>
    <alternativeName>
        <fullName evidence="6">4-(cytidine-5'-diphospho)-2-C-methyl-D-erythritol kinase</fullName>
    </alternativeName>
</protein>
<evidence type="ECO:0000313" key="8">
    <source>
        <dbReference type="EMBL" id="MBO8469059.1"/>
    </source>
</evidence>
<comment type="catalytic activity">
    <reaction evidence="6">
        <text>4-CDP-2-C-methyl-D-erythritol + ATP = 4-CDP-2-C-methyl-D-erythritol 2-phosphate + ADP + H(+)</text>
        <dbReference type="Rhea" id="RHEA:18437"/>
        <dbReference type="ChEBI" id="CHEBI:15378"/>
        <dbReference type="ChEBI" id="CHEBI:30616"/>
        <dbReference type="ChEBI" id="CHEBI:57823"/>
        <dbReference type="ChEBI" id="CHEBI:57919"/>
        <dbReference type="ChEBI" id="CHEBI:456216"/>
        <dbReference type="EC" id="2.7.1.148"/>
    </reaction>
</comment>
<feature type="active site" evidence="6">
    <location>
        <position position="142"/>
    </location>
</feature>
<evidence type="ECO:0000313" key="9">
    <source>
        <dbReference type="Proteomes" id="UP000810292"/>
    </source>
</evidence>
<dbReference type="PIRSF" id="PIRSF010376">
    <property type="entry name" value="IspE"/>
    <property type="match status" value="1"/>
</dbReference>
<evidence type="ECO:0000259" key="7">
    <source>
        <dbReference type="Pfam" id="PF00288"/>
    </source>
</evidence>
<dbReference type="InterPro" id="IPR020568">
    <property type="entry name" value="Ribosomal_Su5_D2-typ_SF"/>
</dbReference>
<comment type="pathway">
    <text evidence="6">Isoprenoid biosynthesis; isopentenyl diphosphate biosynthesis via DXP pathway; isopentenyl diphosphate from 1-deoxy-D-xylulose 5-phosphate: step 3/6.</text>
</comment>
<reference evidence="8" key="2">
    <citation type="journal article" date="2021" name="PeerJ">
        <title>Extensive microbial diversity within the chicken gut microbiome revealed by metagenomics and culture.</title>
        <authorList>
            <person name="Gilroy R."/>
            <person name="Ravi A."/>
            <person name="Getino M."/>
            <person name="Pursley I."/>
            <person name="Horton D.L."/>
            <person name="Alikhan N.F."/>
            <person name="Baker D."/>
            <person name="Gharbi K."/>
            <person name="Hall N."/>
            <person name="Watson M."/>
            <person name="Adriaenssens E.M."/>
            <person name="Foster-Nyarko E."/>
            <person name="Jarju S."/>
            <person name="Secka A."/>
            <person name="Antonio M."/>
            <person name="Oren A."/>
            <person name="Chaudhuri R.R."/>
            <person name="La Ragione R."/>
            <person name="Hildebrand F."/>
            <person name="Pallen M.J."/>
        </authorList>
    </citation>
    <scope>NUCLEOTIDE SEQUENCE</scope>
    <source>
        <strain evidence="8">14700</strain>
    </source>
</reference>
<evidence type="ECO:0000256" key="2">
    <source>
        <dbReference type="ARBA" id="ARBA00022679"/>
    </source>
</evidence>
<dbReference type="HAMAP" id="MF_00061">
    <property type="entry name" value="IspE"/>
    <property type="match status" value="1"/>
</dbReference>
<dbReference type="InterPro" id="IPR004424">
    <property type="entry name" value="IspE"/>
</dbReference>
<dbReference type="PANTHER" id="PTHR43527:SF2">
    <property type="entry name" value="4-DIPHOSPHOCYTIDYL-2-C-METHYL-D-ERYTHRITOL KINASE, CHLOROPLASTIC"/>
    <property type="match status" value="1"/>
</dbReference>
<dbReference type="EMBL" id="JADIMF010000073">
    <property type="protein sequence ID" value="MBO8469059.1"/>
    <property type="molecule type" value="Genomic_DNA"/>
</dbReference>
<dbReference type="Pfam" id="PF00288">
    <property type="entry name" value="GHMP_kinases_N"/>
    <property type="match status" value="1"/>
</dbReference>
<comment type="similarity">
    <text evidence="6">Belongs to the GHMP kinase family. IspE subfamily.</text>
</comment>
<feature type="active site" evidence="6">
    <location>
        <position position="15"/>
    </location>
</feature>
<evidence type="ECO:0000256" key="3">
    <source>
        <dbReference type="ARBA" id="ARBA00022741"/>
    </source>
</evidence>
<proteinExistence type="inferred from homology"/>